<dbReference type="EMBL" id="OX596088">
    <property type="protein sequence ID" value="CAN0516142.1"/>
    <property type="molecule type" value="Genomic_DNA"/>
</dbReference>
<gene>
    <name evidence="1" type="ORF">MRATA1EN22A_LOCUS23500</name>
</gene>
<protein>
    <submittedName>
        <fullName evidence="1">Uncharacterized protein</fullName>
    </submittedName>
</protein>
<sequence>MFFNKRPPSISPSLARSLPGGRGHRQGGKEGVPGDSVPEEDDAGSTVSCSGNHPPGKLLGILSASRVLGTRGPVAVAHVASVFTSPLTLLLRPIPKL</sequence>
<name>A0AC59ZVT2_RANTA</name>
<organism evidence="1 2">
    <name type="scientific">Rangifer tarandus platyrhynchus</name>
    <name type="common">Svalbard reindeer</name>
    <dbReference type="NCBI Taxonomy" id="3082113"/>
    <lineage>
        <taxon>Eukaryota</taxon>
        <taxon>Metazoa</taxon>
        <taxon>Chordata</taxon>
        <taxon>Craniata</taxon>
        <taxon>Vertebrata</taxon>
        <taxon>Euteleostomi</taxon>
        <taxon>Mammalia</taxon>
        <taxon>Eutheria</taxon>
        <taxon>Laurasiatheria</taxon>
        <taxon>Artiodactyla</taxon>
        <taxon>Ruminantia</taxon>
        <taxon>Pecora</taxon>
        <taxon>Cervidae</taxon>
        <taxon>Odocoileinae</taxon>
        <taxon>Rangifer</taxon>
    </lineage>
</organism>
<evidence type="ECO:0000313" key="1">
    <source>
        <dbReference type="EMBL" id="CAN0516142.1"/>
    </source>
</evidence>
<reference evidence="1" key="2">
    <citation type="submission" date="2025-03" db="EMBL/GenBank/DDBJ databases">
        <authorList>
            <consortium name="ELIXIR-Norway"/>
            <consortium name="Elixir Norway"/>
        </authorList>
    </citation>
    <scope>NUCLEOTIDE SEQUENCE</scope>
</reference>
<accession>A0AC59ZVT2</accession>
<reference evidence="1" key="1">
    <citation type="submission" date="2023-05" db="EMBL/GenBank/DDBJ databases">
        <authorList>
            <consortium name="ELIXIR-Norway"/>
        </authorList>
    </citation>
    <scope>NUCLEOTIDE SEQUENCE</scope>
</reference>
<dbReference type="Proteomes" id="UP001162501">
    <property type="component" value="Chromosome 4"/>
</dbReference>
<evidence type="ECO:0000313" key="2">
    <source>
        <dbReference type="Proteomes" id="UP001162501"/>
    </source>
</evidence>
<proteinExistence type="predicted"/>